<evidence type="ECO:0000313" key="2">
    <source>
        <dbReference type="Proteomes" id="UP001152320"/>
    </source>
</evidence>
<sequence>MGFRMSLIGCNLYMEHLKLEDIRTVPHPPFWWCRYVDGTHAKLKKEYALTISIHWTLTLNSQLKVRKKER</sequence>
<dbReference type="EMBL" id="JAIZAY010000010">
    <property type="protein sequence ID" value="KAJ8035023.1"/>
    <property type="molecule type" value="Genomic_DNA"/>
</dbReference>
<reference evidence="1" key="1">
    <citation type="submission" date="2021-10" db="EMBL/GenBank/DDBJ databases">
        <title>Tropical sea cucumber genome reveals ecological adaptation and Cuvierian tubules defense mechanism.</title>
        <authorList>
            <person name="Chen T."/>
        </authorList>
    </citation>
    <scope>NUCLEOTIDE SEQUENCE</scope>
    <source>
        <strain evidence="1">Nanhai2018</strain>
        <tissue evidence="1">Muscle</tissue>
    </source>
</reference>
<keyword evidence="2" id="KW-1185">Reference proteome</keyword>
<dbReference type="AlphaFoldDB" id="A0A9Q1H6X3"/>
<name>A0A9Q1H6X3_HOLLE</name>
<gene>
    <name evidence="1" type="ORF">HOLleu_22098</name>
</gene>
<dbReference type="Proteomes" id="UP001152320">
    <property type="component" value="Chromosome 10"/>
</dbReference>
<proteinExistence type="predicted"/>
<accession>A0A9Q1H6X3</accession>
<protein>
    <submittedName>
        <fullName evidence="1">Uncharacterized protein</fullName>
    </submittedName>
</protein>
<comment type="caution">
    <text evidence="1">The sequence shown here is derived from an EMBL/GenBank/DDBJ whole genome shotgun (WGS) entry which is preliminary data.</text>
</comment>
<dbReference type="OrthoDB" id="6259957at2759"/>
<evidence type="ECO:0000313" key="1">
    <source>
        <dbReference type="EMBL" id="KAJ8035023.1"/>
    </source>
</evidence>
<organism evidence="1 2">
    <name type="scientific">Holothuria leucospilota</name>
    <name type="common">Black long sea cucumber</name>
    <name type="synonym">Mertensiothuria leucospilota</name>
    <dbReference type="NCBI Taxonomy" id="206669"/>
    <lineage>
        <taxon>Eukaryota</taxon>
        <taxon>Metazoa</taxon>
        <taxon>Echinodermata</taxon>
        <taxon>Eleutherozoa</taxon>
        <taxon>Echinozoa</taxon>
        <taxon>Holothuroidea</taxon>
        <taxon>Aspidochirotacea</taxon>
        <taxon>Aspidochirotida</taxon>
        <taxon>Holothuriidae</taxon>
        <taxon>Holothuria</taxon>
    </lineage>
</organism>